<keyword evidence="2" id="KW-1185">Reference proteome</keyword>
<evidence type="ECO:0000313" key="2">
    <source>
        <dbReference type="Proteomes" id="UP000630594"/>
    </source>
</evidence>
<sequence>MSTQTHADNVVAAVQEVNLLCGGNAHLTEDELIGRIVEFAANGRHTFGHDEPLEAEHVRVLPAQRAFEARKVHGIDTDRPTADVWTICDRCDGHHVSTTGRTVLVPAGTAAIEFHVCLMCVDYLNDNFGPVQWKE</sequence>
<comment type="caution">
    <text evidence="1">The sequence shown here is derived from an EMBL/GenBank/DDBJ whole genome shotgun (WGS) entry which is preliminary data.</text>
</comment>
<proteinExistence type="predicted"/>
<reference evidence="2" key="1">
    <citation type="journal article" date="2019" name="Int. J. Syst. Evol. Microbiol.">
        <title>The Global Catalogue of Microorganisms (GCM) 10K type strain sequencing project: providing services to taxonomists for standard genome sequencing and annotation.</title>
        <authorList>
            <consortium name="The Broad Institute Genomics Platform"/>
            <consortium name="The Broad Institute Genome Sequencing Center for Infectious Disease"/>
            <person name="Wu L."/>
            <person name="Ma J."/>
        </authorList>
    </citation>
    <scope>NUCLEOTIDE SEQUENCE [LARGE SCALE GENOMIC DNA]</scope>
    <source>
        <strain evidence="2">CCM 7403</strain>
    </source>
</reference>
<organism evidence="1 2">
    <name type="scientific">Nocardioides daphniae</name>
    <dbReference type="NCBI Taxonomy" id="402297"/>
    <lineage>
        <taxon>Bacteria</taxon>
        <taxon>Bacillati</taxon>
        <taxon>Actinomycetota</taxon>
        <taxon>Actinomycetes</taxon>
        <taxon>Propionibacteriales</taxon>
        <taxon>Nocardioidaceae</taxon>
        <taxon>Nocardioides</taxon>
    </lineage>
</organism>
<gene>
    <name evidence="1" type="ORF">GCM10007231_13210</name>
</gene>
<protein>
    <submittedName>
        <fullName evidence="1">Uncharacterized protein</fullName>
    </submittedName>
</protein>
<accession>A0ABQ1Q604</accession>
<dbReference type="EMBL" id="BMCK01000002">
    <property type="protein sequence ID" value="GGD15558.1"/>
    <property type="molecule type" value="Genomic_DNA"/>
</dbReference>
<dbReference type="Proteomes" id="UP000630594">
    <property type="component" value="Unassembled WGS sequence"/>
</dbReference>
<evidence type="ECO:0000313" key="1">
    <source>
        <dbReference type="EMBL" id="GGD15558.1"/>
    </source>
</evidence>
<name>A0ABQ1Q604_9ACTN</name>